<comment type="caution">
    <text evidence="1">The sequence shown here is derived from an EMBL/GenBank/DDBJ whole genome shotgun (WGS) entry which is preliminary data.</text>
</comment>
<dbReference type="Proteomes" id="UP000278962">
    <property type="component" value="Unassembled WGS sequence"/>
</dbReference>
<dbReference type="EMBL" id="RBIL01000002">
    <property type="protein sequence ID" value="RKQ87252.1"/>
    <property type="molecule type" value="Genomic_DNA"/>
</dbReference>
<reference evidence="1 2" key="1">
    <citation type="submission" date="2018-10" db="EMBL/GenBank/DDBJ databases">
        <title>Genomic Encyclopedia of Archaeal and Bacterial Type Strains, Phase II (KMG-II): from individual species to whole genera.</title>
        <authorList>
            <person name="Goeker M."/>
        </authorList>
    </citation>
    <scope>NUCLEOTIDE SEQUENCE [LARGE SCALE GENOMIC DNA]</scope>
    <source>
        <strain evidence="1 2">DSM 14954</strain>
    </source>
</reference>
<name>A0A660L308_9ACTN</name>
<keyword evidence="2" id="KW-1185">Reference proteome</keyword>
<evidence type="ECO:0000313" key="2">
    <source>
        <dbReference type="Proteomes" id="UP000278962"/>
    </source>
</evidence>
<dbReference type="RefSeq" id="WP_121255647.1">
    <property type="nucleotide sequence ID" value="NZ_RBIL01000002.1"/>
</dbReference>
<sequence>MALAPEKRKTDGPTHDGEKICHIVPEDDPDTALCGKDVTGWPWNPPWPYCLVCLDLAGYDVL</sequence>
<evidence type="ECO:0000313" key="1">
    <source>
        <dbReference type="EMBL" id="RKQ87252.1"/>
    </source>
</evidence>
<organism evidence="1 2">
    <name type="scientific">Solirubrobacter pauli</name>
    <dbReference type="NCBI Taxonomy" id="166793"/>
    <lineage>
        <taxon>Bacteria</taxon>
        <taxon>Bacillati</taxon>
        <taxon>Actinomycetota</taxon>
        <taxon>Thermoleophilia</taxon>
        <taxon>Solirubrobacterales</taxon>
        <taxon>Solirubrobacteraceae</taxon>
        <taxon>Solirubrobacter</taxon>
    </lineage>
</organism>
<accession>A0A660L308</accession>
<proteinExistence type="predicted"/>
<protein>
    <submittedName>
        <fullName evidence="1">Uncharacterized protein</fullName>
    </submittedName>
</protein>
<dbReference type="OrthoDB" id="4335326at2"/>
<dbReference type="AlphaFoldDB" id="A0A660L308"/>
<gene>
    <name evidence="1" type="ORF">C8N24_5273</name>
</gene>